<name>A0A8S2RGN4_9BILA</name>
<dbReference type="EMBL" id="CAJOBH010010920">
    <property type="protein sequence ID" value="CAF4159610.1"/>
    <property type="molecule type" value="Genomic_DNA"/>
</dbReference>
<reference evidence="1" key="1">
    <citation type="submission" date="2021-02" db="EMBL/GenBank/DDBJ databases">
        <authorList>
            <person name="Nowell W R."/>
        </authorList>
    </citation>
    <scope>NUCLEOTIDE SEQUENCE</scope>
</reference>
<dbReference type="AlphaFoldDB" id="A0A8S2RGN4"/>
<gene>
    <name evidence="1" type="ORF">BYL167_LOCUS21925</name>
</gene>
<sequence length="66" mass="7485">RKGLSNVKDLEFDIEVDAETGKAIMKPKVNALNGQKVEVVIDPQTGEQTIRFIPQKHRQQSQQQLI</sequence>
<dbReference type="Proteomes" id="UP000681967">
    <property type="component" value="Unassembled WGS sequence"/>
</dbReference>
<feature type="non-terminal residue" evidence="1">
    <location>
        <position position="1"/>
    </location>
</feature>
<evidence type="ECO:0000313" key="1">
    <source>
        <dbReference type="EMBL" id="CAF4159610.1"/>
    </source>
</evidence>
<evidence type="ECO:0000313" key="2">
    <source>
        <dbReference type="Proteomes" id="UP000681967"/>
    </source>
</evidence>
<organism evidence="1 2">
    <name type="scientific">Rotaria magnacalcarata</name>
    <dbReference type="NCBI Taxonomy" id="392030"/>
    <lineage>
        <taxon>Eukaryota</taxon>
        <taxon>Metazoa</taxon>
        <taxon>Spiralia</taxon>
        <taxon>Gnathifera</taxon>
        <taxon>Rotifera</taxon>
        <taxon>Eurotatoria</taxon>
        <taxon>Bdelloidea</taxon>
        <taxon>Philodinida</taxon>
        <taxon>Philodinidae</taxon>
        <taxon>Rotaria</taxon>
    </lineage>
</organism>
<proteinExistence type="predicted"/>
<protein>
    <submittedName>
        <fullName evidence="1">Uncharacterized protein</fullName>
    </submittedName>
</protein>
<accession>A0A8S2RGN4</accession>
<comment type="caution">
    <text evidence="1">The sequence shown here is derived from an EMBL/GenBank/DDBJ whole genome shotgun (WGS) entry which is preliminary data.</text>
</comment>